<dbReference type="PROSITE" id="PS50005">
    <property type="entry name" value="TPR"/>
    <property type="match status" value="1"/>
</dbReference>
<comment type="subcellular location">
    <subcellularLocation>
        <location evidence="1">Nucleus speckle</location>
    </subcellularLocation>
    <subcellularLocation>
        <location evidence="2">Nucleus</location>
        <location evidence="2">Nucleoplasm</location>
    </subcellularLocation>
</comment>
<evidence type="ECO:0000256" key="4">
    <source>
        <dbReference type="ARBA" id="ARBA00022553"/>
    </source>
</evidence>
<evidence type="ECO:0000256" key="1">
    <source>
        <dbReference type="ARBA" id="ARBA00004324"/>
    </source>
</evidence>
<dbReference type="InterPro" id="IPR010491">
    <property type="entry name" value="PRP1_N"/>
</dbReference>
<dbReference type="InterPro" id="IPR019734">
    <property type="entry name" value="TPR_rpt"/>
</dbReference>
<feature type="compositionally biased region" description="Basic and acidic residues" evidence="15">
    <location>
        <begin position="52"/>
        <end position="62"/>
    </location>
</feature>
<dbReference type="FunFam" id="1.25.40.10:FF:000649">
    <property type="entry name" value="mRNA splicing factor (Prp1/Zer1), putative"/>
    <property type="match status" value="1"/>
</dbReference>
<keyword evidence="7" id="KW-0677">Repeat</keyword>
<evidence type="ECO:0000313" key="17">
    <source>
        <dbReference type="EMBL" id="CAD7644695.1"/>
    </source>
</evidence>
<dbReference type="FunFam" id="1.25.40.10:FF:000058">
    <property type="entry name" value="Pre-mRNA processing factor 6"/>
    <property type="match status" value="1"/>
</dbReference>
<feature type="compositionally biased region" description="Acidic residues" evidence="15">
    <location>
        <begin position="77"/>
        <end position="91"/>
    </location>
</feature>
<evidence type="ECO:0000256" key="10">
    <source>
        <dbReference type="ARBA" id="ARBA00031070"/>
    </source>
</evidence>
<feature type="repeat" description="TPR" evidence="13">
    <location>
        <begin position="716"/>
        <end position="749"/>
    </location>
</feature>
<feature type="region of interest" description="Disordered" evidence="15">
    <location>
        <begin position="32"/>
        <end position="110"/>
    </location>
</feature>
<dbReference type="EMBL" id="OC916594">
    <property type="protein sequence ID" value="CAD7644695.1"/>
    <property type="molecule type" value="Genomic_DNA"/>
</dbReference>
<dbReference type="FunFam" id="1.25.40.10:FF:003529">
    <property type="entry name" value="Uncharacterized protein"/>
    <property type="match status" value="1"/>
</dbReference>
<dbReference type="GO" id="GO:0071013">
    <property type="term" value="C:catalytic step 2 spliceosome"/>
    <property type="evidence" value="ECO:0007669"/>
    <property type="project" value="TreeGrafter"/>
</dbReference>
<keyword evidence="13" id="KW-0802">TPR repeat</keyword>
<sequence length="953" mass="107625">MASIANVPHPGALVSKKKKAFIGLPAPLGYVAGAGRGATGFTTRSDIGPARDASDVPDDRHAPPKPKIVRKTGDKNGEEEEEEEDLNDSNYDEFNGYGGSLFSKDPYDKDDEEADQIYESIDKRMDEKRKEYRENKLRRELERYRQERPKIQQQFSDLKRDLNAVTEDEWRTIPEVGDARNKKMRNPRAEKFTPVPDSILAHNSAIGSGETVVSIDPRTGLKTPMTAGTSTGLLTPGGFVTPGNLDLRKIGQARNTLMDLKLNQASDSVSGQTVVDPKGYLTDLQSMIPSHGADISDIKKARLLLKSVRETNPNHSPAWIASARLEEVTGKLQTARNLVMKGCEMCPNSEDVWLEASRLIPADLAKSVIAQAVQQIPLSVRLWIKASELEQEMKAKKKIFRKALEQIPNSVRLWKEAVELEEPEDARILLSRAVECCPSSVELWLALARLETYDNAQRVLNKARENIPTDRQIWITAAKLEEAQGKTQMVQKIIDRAISSLNANAVEINREQWLKDAMETEKSGSVQTCQAIVSAVISYGIDDEDRKHTWLEDAENFANQEAFECARAIYGHAIKTFPNKKSIWLRAAYFEKNHGTRQSLKNLLQAAVQNCPQAEVLWLMGAKSEWLTGNVHSAREILSLAFKANPNSEEIWLAAVKLESENEEYSRAKKLLEKARQSAPTARVLMKSAKLEWQLKNIREAKALLAEGVKDYPNYPKLWMMSGQIAQQENNIDAARDAFNNGLKNNPTSVPLWILLARLEEKTGALIKARSVLERARLRNPKCQELWLESIRVERRAEESKETAMPIAMPMMAKALQECPQSGLLWSEAIFMENRPQRRSKSVDALKRCEHDSNVLLACSLLFWTERKLNKSREWFNRTLKLDPDFGDSWAYAYQFELLHGTKEQQEDLKKRCAAVEPRHGDNWCKVSKDVANWRLKTEDILEKAANSLPIPT</sequence>
<feature type="domain" description="PRP1 splicing factor N-terminal" evidence="16">
    <location>
        <begin position="26"/>
        <end position="182"/>
    </location>
</feature>
<evidence type="ECO:0000256" key="11">
    <source>
        <dbReference type="ARBA" id="ARBA00032140"/>
    </source>
</evidence>
<dbReference type="GO" id="GO:0046540">
    <property type="term" value="C:U4/U6 x U5 tri-snRNP complex"/>
    <property type="evidence" value="ECO:0007669"/>
    <property type="project" value="TreeGrafter"/>
</dbReference>
<dbReference type="Pfam" id="PF06424">
    <property type="entry name" value="PRP1_N"/>
    <property type="match status" value="1"/>
</dbReference>
<dbReference type="InterPro" id="IPR003107">
    <property type="entry name" value="HAT"/>
</dbReference>
<dbReference type="SMART" id="SM00386">
    <property type="entry name" value="HAT"/>
    <property type="match status" value="13"/>
</dbReference>
<evidence type="ECO:0000256" key="7">
    <source>
        <dbReference type="ARBA" id="ARBA00022737"/>
    </source>
</evidence>
<keyword evidence="14" id="KW-0175">Coiled coil</keyword>
<evidence type="ECO:0000256" key="8">
    <source>
        <dbReference type="ARBA" id="ARBA00023187"/>
    </source>
</evidence>
<gene>
    <name evidence="17" type="ORF">ONB1V03_LOCUS4813</name>
</gene>
<evidence type="ECO:0000256" key="9">
    <source>
        <dbReference type="ARBA" id="ARBA00023242"/>
    </source>
</evidence>
<dbReference type="Gene3D" id="1.25.40.10">
    <property type="entry name" value="Tetratricopeptide repeat domain"/>
    <property type="match status" value="4"/>
</dbReference>
<reference evidence="17" key="1">
    <citation type="submission" date="2020-11" db="EMBL/GenBank/DDBJ databases">
        <authorList>
            <person name="Tran Van P."/>
        </authorList>
    </citation>
    <scope>NUCLEOTIDE SEQUENCE</scope>
</reference>
<keyword evidence="4" id="KW-0597">Phosphoprotein</keyword>
<dbReference type="GO" id="GO:0000244">
    <property type="term" value="P:spliceosomal tri-snRNP complex assembly"/>
    <property type="evidence" value="ECO:0007669"/>
    <property type="project" value="TreeGrafter"/>
</dbReference>
<accession>A0A7R9LN05</accession>
<dbReference type="SUPFAM" id="SSF48452">
    <property type="entry name" value="TPR-like"/>
    <property type="match status" value="4"/>
</dbReference>
<comment type="function">
    <text evidence="12">Involved in pre-mRNA splicing as component of the U4/U6-U5 tri-snRNP complex, one of the building blocks of the spliceosome. Enhances dihydrotestosterone-induced transactivation activity of AR, as well as dexamethasone-induced transactivation activity of NR3C1, but does not affect estrogen-induced transactivation.</text>
</comment>
<dbReference type="GO" id="GO:0016607">
    <property type="term" value="C:nuclear speck"/>
    <property type="evidence" value="ECO:0007669"/>
    <property type="project" value="UniProtKB-SubCell"/>
</dbReference>
<dbReference type="FunFam" id="1.25.40.10:FF:000054">
    <property type="entry name" value="Pre-mRNA processing factor 6"/>
    <property type="match status" value="1"/>
</dbReference>
<dbReference type="InterPro" id="IPR045075">
    <property type="entry name" value="Syf1-like"/>
</dbReference>
<evidence type="ECO:0000256" key="15">
    <source>
        <dbReference type="SAM" id="MobiDB-lite"/>
    </source>
</evidence>
<dbReference type="AlphaFoldDB" id="A0A7R9LN05"/>
<evidence type="ECO:0000256" key="12">
    <source>
        <dbReference type="ARBA" id="ARBA00046247"/>
    </source>
</evidence>
<proteinExistence type="predicted"/>
<feature type="coiled-coil region" evidence="14">
    <location>
        <begin position="127"/>
        <end position="161"/>
    </location>
</feature>
<keyword evidence="5" id="KW-0507">mRNA processing</keyword>
<dbReference type="SMART" id="SM00028">
    <property type="entry name" value="TPR"/>
    <property type="match status" value="3"/>
</dbReference>
<evidence type="ECO:0000256" key="2">
    <source>
        <dbReference type="ARBA" id="ARBA00004642"/>
    </source>
</evidence>
<keyword evidence="9" id="KW-0539">Nucleus</keyword>
<keyword evidence="18" id="KW-1185">Reference proteome</keyword>
<evidence type="ECO:0000256" key="6">
    <source>
        <dbReference type="ARBA" id="ARBA00022728"/>
    </source>
</evidence>
<name>A0A7R9LN05_9ACAR</name>
<dbReference type="OrthoDB" id="440128at2759"/>
<dbReference type="PANTHER" id="PTHR11246:SF1">
    <property type="entry name" value="PRE-MRNA-PROCESSING FACTOR 6"/>
    <property type="match status" value="1"/>
</dbReference>
<organism evidence="17">
    <name type="scientific">Oppiella nova</name>
    <dbReference type="NCBI Taxonomy" id="334625"/>
    <lineage>
        <taxon>Eukaryota</taxon>
        <taxon>Metazoa</taxon>
        <taxon>Ecdysozoa</taxon>
        <taxon>Arthropoda</taxon>
        <taxon>Chelicerata</taxon>
        <taxon>Arachnida</taxon>
        <taxon>Acari</taxon>
        <taxon>Acariformes</taxon>
        <taxon>Sarcoptiformes</taxon>
        <taxon>Oribatida</taxon>
        <taxon>Brachypylina</taxon>
        <taxon>Oppioidea</taxon>
        <taxon>Oppiidae</taxon>
        <taxon>Oppiella</taxon>
    </lineage>
</organism>
<keyword evidence="8" id="KW-0508">mRNA splicing</keyword>
<evidence type="ECO:0000313" key="18">
    <source>
        <dbReference type="Proteomes" id="UP000728032"/>
    </source>
</evidence>
<evidence type="ECO:0000259" key="16">
    <source>
        <dbReference type="Pfam" id="PF06424"/>
    </source>
</evidence>
<protein>
    <recommendedName>
        <fullName evidence="3">Pre-mRNA-processing factor 6</fullName>
    </recommendedName>
    <alternativeName>
        <fullName evidence="11">PRP6 homolog</fullName>
    </alternativeName>
    <alternativeName>
        <fullName evidence="10">U5 snRNP-associated 102 kDa protein</fullName>
    </alternativeName>
</protein>
<keyword evidence="6" id="KW-0747">Spliceosome</keyword>
<dbReference type="EMBL" id="CAJPVJ010001769">
    <property type="protein sequence ID" value="CAG2165269.1"/>
    <property type="molecule type" value="Genomic_DNA"/>
</dbReference>
<evidence type="ECO:0000256" key="14">
    <source>
        <dbReference type="SAM" id="Coils"/>
    </source>
</evidence>
<evidence type="ECO:0000256" key="3">
    <source>
        <dbReference type="ARBA" id="ARBA00020235"/>
    </source>
</evidence>
<dbReference type="Proteomes" id="UP000728032">
    <property type="component" value="Unassembled WGS sequence"/>
</dbReference>
<evidence type="ECO:0000256" key="13">
    <source>
        <dbReference type="PROSITE-ProRule" id="PRU00339"/>
    </source>
</evidence>
<dbReference type="Pfam" id="PF23240">
    <property type="entry name" value="HAT_PRP39_N"/>
    <property type="match status" value="1"/>
</dbReference>
<dbReference type="InterPro" id="IPR011990">
    <property type="entry name" value="TPR-like_helical_dom_sf"/>
</dbReference>
<dbReference type="PANTHER" id="PTHR11246">
    <property type="entry name" value="PRE-MRNA SPLICING FACTOR"/>
    <property type="match status" value="1"/>
</dbReference>
<evidence type="ECO:0000256" key="5">
    <source>
        <dbReference type="ARBA" id="ARBA00022664"/>
    </source>
</evidence>